<dbReference type="EMBL" id="CP060719">
    <property type="protein sequence ID" value="QNN70362.1"/>
    <property type="molecule type" value="Genomic_DNA"/>
</dbReference>
<keyword evidence="3" id="KW-1185">Reference proteome</keyword>
<accession>A0A7G9SR87</accession>
<proteinExistence type="predicted"/>
<feature type="compositionally biased region" description="Basic and acidic residues" evidence="1">
    <location>
        <begin position="154"/>
        <end position="177"/>
    </location>
</feature>
<evidence type="ECO:0000313" key="3">
    <source>
        <dbReference type="Proteomes" id="UP000515804"/>
    </source>
</evidence>
<gene>
    <name evidence="2" type="ORF">H9L16_01610</name>
</gene>
<dbReference type="KEGG" id="tcn:H9L16_01610"/>
<dbReference type="RefSeq" id="WP_187552878.1">
    <property type="nucleotide sequence ID" value="NZ_BMZL01000001.1"/>
</dbReference>
<dbReference type="AlphaFoldDB" id="A0A7G9SR87"/>
<feature type="region of interest" description="Disordered" evidence="1">
    <location>
        <begin position="229"/>
        <end position="266"/>
    </location>
</feature>
<feature type="compositionally biased region" description="Basic and acidic residues" evidence="1">
    <location>
        <begin position="240"/>
        <end position="260"/>
    </location>
</feature>
<dbReference type="Proteomes" id="UP000515804">
    <property type="component" value="Chromosome"/>
</dbReference>
<protein>
    <submittedName>
        <fullName evidence="2">Uncharacterized protein</fullName>
    </submittedName>
</protein>
<sequence length="266" mass="29855">MNACCRIPIKLVGWEFPCPWPDKVMSPFYSLTVTGIAGRRAPCERIDPIGRRPRIVYFVGDGMRVAVGRRGETADSLWSEIRRIYPGCDACDMSDDFPALDRLADYASGTIKSAREAAAAAKMRKAALLDIASDAETMKLAVLLNDEAQSSMWREQHAAVPRQEKKQQGVGKTERTGRMTTRGRPILRKIGAECWYGGENLHRSPPTRDHDGAVRIQRWTDDELLCRPIPGNWGTRPYRHRDTGDDYERLPTPPEEREPLAPHAGA</sequence>
<evidence type="ECO:0000256" key="1">
    <source>
        <dbReference type="SAM" id="MobiDB-lite"/>
    </source>
</evidence>
<feature type="region of interest" description="Disordered" evidence="1">
    <location>
        <begin position="154"/>
        <end position="183"/>
    </location>
</feature>
<organism evidence="2 3">
    <name type="scientific">Thermomonas carbonis</name>
    <dbReference type="NCBI Taxonomy" id="1463158"/>
    <lineage>
        <taxon>Bacteria</taxon>
        <taxon>Pseudomonadati</taxon>
        <taxon>Pseudomonadota</taxon>
        <taxon>Gammaproteobacteria</taxon>
        <taxon>Lysobacterales</taxon>
        <taxon>Lysobacteraceae</taxon>
        <taxon>Thermomonas</taxon>
    </lineage>
</organism>
<reference evidence="2 3" key="1">
    <citation type="submission" date="2020-08" db="EMBL/GenBank/DDBJ databases">
        <title>Genome sequence of Thermomonas carbonis KCTC 42013T.</title>
        <authorList>
            <person name="Hyun D.-W."/>
            <person name="Bae J.-W."/>
        </authorList>
    </citation>
    <scope>NUCLEOTIDE SEQUENCE [LARGE SCALE GENOMIC DNA]</scope>
    <source>
        <strain evidence="2 3">KCTC 42013</strain>
    </source>
</reference>
<evidence type="ECO:0000313" key="2">
    <source>
        <dbReference type="EMBL" id="QNN70362.1"/>
    </source>
</evidence>
<name>A0A7G9SR87_9GAMM</name>